<sequence length="173" mass="20159">MILKLFSVLIPMFLIATGFLQTFIYLKLKKTFNNWPNVTARITYSRFLNQLDVDGRKMVEAIIAFEYTFRGKSYRSETPVLRGYDLFPDFDYEKNLTKKYQVGDLVNARVHPKVNSVAYLEVAPLSRLSTVLVPLMIFLSIGFIVALKLGYISEVYEYLRLQFELATYQPDRI</sequence>
<dbReference type="OrthoDB" id="5740711at2"/>
<accession>A0A143HQE1</accession>
<proteinExistence type="predicted"/>
<dbReference type="GeneID" id="76609543"/>
<name>A0A143HQE1_MICTH</name>
<dbReference type="EMBL" id="CP014864">
    <property type="protein sequence ID" value="AMX03898.1"/>
    <property type="molecule type" value="Genomic_DNA"/>
</dbReference>
<dbReference type="InterPro" id="IPR021994">
    <property type="entry name" value="DUF3592"/>
</dbReference>
<gene>
    <name evidence="2" type="ORF">A3224_16055</name>
</gene>
<dbReference type="RefSeq" id="WP_067156983.1">
    <property type="nucleotide sequence ID" value="NZ_CP014864.1"/>
</dbReference>
<feature type="domain" description="DUF3592" evidence="1">
    <location>
        <begin position="38"/>
        <end position="121"/>
    </location>
</feature>
<organism evidence="2 3">
    <name type="scientific">Microbulbifer thermotolerans</name>
    <dbReference type="NCBI Taxonomy" id="252514"/>
    <lineage>
        <taxon>Bacteria</taxon>
        <taxon>Pseudomonadati</taxon>
        <taxon>Pseudomonadota</taxon>
        <taxon>Gammaproteobacteria</taxon>
        <taxon>Cellvibrionales</taxon>
        <taxon>Microbulbiferaceae</taxon>
        <taxon>Microbulbifer</taxon>
    </lineage>
</organism>
<dbReference type="AlphaFoldDB" id="A0A143HQE1"/>
<evidence type="ECO:0000259" key="1">
    <source>
        <dbReference type="Pfam" id="PF12158"/>
    </source>
</evidence>
<keyword evidence="3" id="KW-1185">Reference proteome</keyword>
<evidence type="ECO:0000313" key="3">
    <source>
        <dbReference type="Proteomes" id="UP000076077"/>
    </source>
</evidence>
<dbReference type="STRING" id="252514.A3224_16055"/>
<dbReference type="KEGG" id="mthd:A3224_16055"/>
<dbReference type="Proteomes" id="UP000076077">
    <property type="component" value="Chromosome"/>
</dbReference>
<protein>
    <recommendedName>
        <fullName evidence="1">DUF3592 domain-containing protein</fullName>
    </recommendedName>
</protein>
<evidence type="ECO:0000313" key="2">
    <source>
        <dbReference type="EMBL" id="AMX03898.1"/>
    </source>
</evidence>
<dbReference type="Pfam" id="PF12158">
    <property type="entry name" value="DUF3592"/>
    <property type="match status" value="1"/>
</dbReference>
<reference evidence="3" key="1">
    <citation type="submission" date="2016-03" db="EMBL/GenBank/DDBJ databases">
        <authorList>
            <person name="Lee Y.-S."/>
            <person name="Choi Y.-L."/>
        </authorList>
    </citation>
    <scope>NUCLEOTIDE SEQUENCE [LARGE SCALE GENOMIC DNA]</scope>
    <source>
        <strain evidence="3">DAU221</strain>
    </source>
</reference>